<name>E0UGE3_GLOV7</name>
<dbReference type="InterPro" id="IPR050469">
    <property type="entry name" value="Diguanylate_Cyclase"/>
</dbReference>
<dbReference type="OrthoDB" id="453368at2"/>
<dbReference type="eggNOG" id="COG3706">
    <property type="taxonomic scope" value="Bacteria"/>
</dbReference>
<dbReference type="KEGG" id="cyj:Cyan7822_4871"/>
<dbReference type="STRING" id="497965.Cyan7822_4871"/>
<dbReference type="GO" id="GO:1902201">
    <property type="term" value="P:negative regulation of bacterial-type flagellum-dependent cell motility"/>
    <property type="evidence" value="ECO:0007669"/>
    <property type="project" value="TreeGrafter"/>
</dbReference>
<dbReference type="EMBL" id="CP002198">
    <property type="protein sequence ID" value="ADN16762.1"/>
    <property type="molecule type" value="Genomic_DNA"/>
</dbReference>
<dbReference type="Pfam" id="PF00990">
    <property type="entry name" value="GGDEF"/>
    <property type="match status" value="1"/>
</dbReference>
<dbReference type="InterPro" id="IPR011006">
    <property type="entry name" value="CheY-like_superfamily"/>
</dbReference>
<dbReference type="Proteomes" id="UP000008206">
    <property type="component" value="Chromosome"/>
</dbReference>
<dbReference type="GO" id="GO:0052621">
    <property type="term" value="F:diguanylate cyclase activity"/>
    <property type="evidence" value="ECO:0007669"/>
    <property type="project" value="TreeGrafter"/>
</dbReference>
<dbReference type="SUPFAM" id="SSF52172">
    <property type="entry name" value="CheY-like"/>
    <property type="match status" value="1"/>
</dbReference>
<dbReference type="InterPro" id="IPR043128">
    <property type="entry name" value="Rev_trsase/Diguanyl_cyclase"/>
</dbReference>
<keyword evidence="3" id="KW-1185">Reference proteome</keyword>
<dbReference type="HOGENOM" id="CLU_000445_11_28_3"/>
<evidence type="ECO:0000259" key="1">
    <source>
        <dbReference type="PROSITE" id="PS50887"/>
    </source>
</evidence>
<dbReference type="GO" id="GO:0043709">
    <property type="term" value="P:cell adhesion involved in single-species biofilm formation"/>
    <property type="evidence" value="ECO:0007669"/>
    <property type="project" value="TreeGrafter"/>
</dbReference>
<sequence length="321" mass="36543">MNYSILLIIEQRENARLLGELLANCYQIIFYEDENSLNKSFDLCIVDGLGFYHYQKLIERKKEAEKPLFLPLLLVTGRPHIRQLNKALSELIDDIISTPVEKTELLLRVQVLLRSRELSLQLKTALEHEQLLKQGLIEANQKLQGLARIDGLTGVANRRYFDEYFEHEWNRSVREEIPISLLLCDVDFFKVYNDKWGHPRGDYCLKQVATILAQAVQRAADLVARYGGEEFAIILPNTILDGAIYIAQKIQNALQNRAIPHSSLSVGGIVTLSIGVATIVPRLHSYPQFLIEQADRFLYQAKCQGRNQIVSGGITLLNSIQ</sequence>
<dbReference type="SMART" id="SM00267">
    <property type="entry name" value="GGDEF"/>
    <property type="match status" value="1"/>
</dbReference>
<dbReference type="Gene3D" id="3.30.70.270">
    <property type="match status" value="1"/>
</dbReference>
<dbReference type="NCBIfam" id="TIGR00254">
    <property type="entry name" value="GGDEF"/>
    <property type="match status" value="1"/>
</dbReference>
<dbReference type="SUPFAM" id="SSF55073">
    <property type="entry name" value="Nucleotide cyclase"/>
    <property type="match status" value="1"/>
</dbReference>
<dbReference type="CDD" id="cd01949">
    <property type="entry name" value="GGDEF"/>
    <property type="match status" value="1"/>
</dbReference>
<proteinExistence type="predicted"/>
<reference evidence="3" key="1">
    <citation type="journal article" date="2011" name="MBio">
        <title>Novel metabolic attributes of the genus Cyanothece, comprising a group of unicellular nitrogen-fixing Cyanobacteria.</title>
        <authorList>
            <person name="Bandyopadhyay A."/>
            <person name="Elvitigala T."/>
            <person name="Welsh E."/>
            <person name="Stockel J."/>
            <person name="Liberton M."/>
            <person name="Min H."/>
            <person name="Sherman L.A."/>
            <person name="Pakrasi H.B."/>
        </authorList>
    </citation>
    <scope>NUCLEOTIDE SEQUENCE [LARGE SCALE GENOMIC DNA]</scope>
    <source>
        <strain evidence="3">PCC 7822</strain>
    </source>
</reference>
<dbReference type="PANTHER" id="PTHR45138">
    <property type="entry name" value="REGULATORY COMPONENTS OF SENSORY TRANSDUCTION SYSTEM"/>
    <property type="match status" value="1"/>
</dbReference>
<dbReference type="PANTHER" id="PTHR45138:SF9">
    <property type="entry name" value="DIGUANYLATE CYCLASE DGCM-RELATED"/>
    <property type="match status" value="1"/>
</dbReference>
<dbReference type="FunFam" id="3.30.70.270:FF:000001">
    <property type="entry name" value="Diguanylate cyclase domain protein"/>
    <property type="match status" value="1"/>
</dbReference>
<dbReference type="RefSeq" id="WP_013324800.1">
    <property type="nucleotide sequence ID" value="NC_014501.1"/>
</dbReference>
<evidence type="ECO:0000313" key="3">
    <source>
        <dbReference type="Proteomes" id="UP000008206"/>
    </source>
</evidence>
<dbReference type="PROSITE" id="PS50887">
    <property type="entry name" value="GGDEF"/>
    <property type="match status" value="1"/>
</dbReference>
<dbReference type="GO" id="GO:0005886">
    <property type="term" value="C:plasma membrane"/>
    <property type="evidence" value="ECO:0007669"/>
    <property type="project" value="TreeGrafter"/>
</dbReference>
<gene>
    <name evidence="2" type="ordered locus">Cyan7822_4871</name>
</gene>
<protein>
    <submittedName>
        <fullName evidence="2">Diguanylate cyclase</fullName>
    </submittedName>
</protein>
<dbReference type="AlphaFoldDB" id="E0UGE3"/>
<organism evidence="2 3">
    <name type="scientific">Gloeothece verrucosa (strain PCC 7822)</name>
    <name type="common">Cyanothece sp. (strain PCC 7822)</name>
    <dbReference type="NCBI Taxonomy" id="497965"/>
    <lineage>
        <taxon>Bacteria</taxon>
        <taxon>Bacillati</taxon>
        <taxon>Cyanobacteriota</taxon>
        <taxon>Cyanophyceae</taxon>
        <taxon>Oscillatoriophycideae</taxon>
        <taxon>Chroococcales</taxon>
        <taxon>Aphanothecaceae</taxon>
        <taxon>Gloeothece</taxon>
        <taxon>Gloeothece verrucosa</taxon>
    </lineage>
</organism>
<evidence type="ECO:0000313" key="2">
    <source>
        <dbReference type="EMBL" id="ADN16762.1"/>
    </source>
</evidence>
<feature type="domain" description="GGDEF" evidence="1">
    <location>
        <begin position="177"/>
        <end position="314"/>
    </location>
</feature>
<dbReference type="InterPro" id="IPR000160">
    <property type="entry name" value="GGDEF_dom"/>
</dbReference>
<accession>E0UGE3</accession>
<dbReference type="InterPro" id="IPR029787">
    <property type="entry name" value="Nucleotide_cyclase"/>
</dbReference>